<evidence type="ECO:0000259" key="10">
    <source>
        <dbReference type="Pfam" id="PF02897"/>
    </source>
</evidence>
<dbReference type="eggNOG" id="KOG2237">
    <property type="taxonomic scope" value="Eukaryota"/>
</dbReference>
<evidence type="ECO:0000256" key="8">
    <source>
        <dbReference type="SAM" id="MobiDB-lite"/>
    </source>
</evidence>
<dbReference type="InterPro" id="IPR001375">
    <property type="entry name" value="Peptidase_S9_cat"/>
</dbReference>
<keyword evidence="4" id="KW-0720">Serine protease</keyword>
<evidence type="ECO:0000256" key="3">
    <source>
        <dbReference type="ARBA" id="ARBA00022801"/>
    </source>
</evidence>
<comment type="function">
    <text evidence="7">Serine peptidase whose precise substrate specificity remains unclear. Does not cleave peptides after a arginine or lysine residue. Regulates trans-Golgi network morphology and sorting by regulating the membrane binding of the AP-1 complex. May play a role in the regulation of synaptic vesicle exocytosis.</text>
</comment>
<dbReference type="GO" id="GO:0004252">
    <property type="term" value="F:serine-type endopeptidase activity"/>
    <property type="evidence" value="ECO:0007669"/>
    <property type="project" value="InterPro"/>
</dbReference>
<dbReference type="Gene3D" id="3.40.50.1820">
    <property type="entry name" value="alpha/beta hydrolase"/>
    <property type="match status" value="1"/>
</dbReference>
<dbReference type="OMA" id="VVNTMFD"/>
<reference evidence="12" key="2">
    <citation type="submission" date="2009-11" db="EMBL/GenBank/DDBJ databases">
        <title>The Genome Sequence of Allomyces macrogynus strain ATCC 38327.</title>
        <authorList>
            <consortium name="The Broad Institute Genome Sequencing Platform"/>
            <person name="Russ C."/>
            <person name="Cuomo C."/>
            <person name="Shea T."/>
            <person name="Young S.K."/>
            <person name="Zeng Q."/>
            <person name="Koehrsen M."/>
            <person name="Haas B."/>
            <person name="Borodovsky M."/>
            <person name="Guigo R."/>
            <person name="Alvarado L."/>
            <person name="Berlin A."/>
            <person name="Borenstein D."/>
            <person name="Chen Z."/>
            <person name="Engels R."/>
            <person name="Freedman E."/>
            <person name="Gellesch M."/>
            <person name="Goldberg J."/>
            <person name="Griggs A."/>
            <person name="Gujja S."/>
            <person name="Heiman D."/>
            <person name="Hepburn T."/>
            <person name="Howarth C."/>
            <person name="Jen D."/>
            <person name="Larson L."/>
            <person name="Lewis B."/>
            <person name="Mehta T."/>
            <person name="Park D."/>
            <person name="Pearson M."/>
            <person name="Roberts A."/>
            <person name="Saif S."/>
            <person name="Shenoy N."/>
            <person name="Sisk P."/>
            <person name="Stolte C."/>
            <person name="Sykes S."/>
            <person name="Walk T."/>
            <person name="White J."/>
            <person name="Yandava C."/>
            <person name="Burger G."/>
            <person name="Gray M.W."/>
            <person name="Holland P.W.H."/>
            <person name="King N."/>
            <person name="Lang F.B.F."/>
            <person name="Roger A.J."/>
            <person name="Ruiz-Trillo I."/>
            <person name="Lander E."/>
            <person name="Nusbaum C."/>
        </authorList>
    </citation>
    <scope>NUCLEOTIDE SEQUENCE [LARGE SCALE GENOMIC DNA]</scope>
    <source>
        <strain evidence="12">ATCC 38327</strain>
    </source>
</reference>
<dbReference type="GO" id="GO:0006508">
    <property type="term" value="P:proteolysis"/>
    <property type="evidence" value="ECO:0007669"/>
    <property type="project" value="UniProtKB-KW"/>
</dbReference>
<feature type="domain" description="Peptidase S9 prolyl oligopeptidase catalytic" evidence="9">
    <location>
        <begin position="721"/>
        <end position="936"/>
    </location>
</feature>
<evidence type="ECO:0000259" key="9">
    <source>
        <dbReference type="Pfam" id="PF00326"/>
    </source>
</evidence>
<gene>
    <name evidence="11" type="ORF">AMAG_16078</name>
</gene>
<feature type="compositionally biased region" description="Basic residues" evidence="8">
    <location>
        <begin position="989"/>
        <end position="999"/>
    </location>
</feature>
<protein>
    <recommendedName>
        <fullName evidence="5">Prolyl endopeptidase-like</fullName>
    </recommendedName>
    <alternativeName>
        <fullName evidence="6">Prolylendopeptidase-like</fullName>
    </alternativeName>
</protein>
<comment type="similarity">
    <text evidence="1">Belongs to the peptidase S9A family.</text>
</comment>
<dbReference type="Proteomes" id="UP000054350">
    <property type="component" value="Unassembled WGS sequence"/>
</dbReference>
<evidence type="ECO:0000313" key="12">
    <source>
        <dbReference type="Proteomes" id="UP000054350"/>
    </source>
</evidence>
<accession>A0A0L0TB26</accession>
<keyword evidence="12" id="KW-1185">Reference proteome</keyword>
<proteinExistence type="inferred from homology"/>
<dbReference type="PRINTS" id="PR00862">
    <property type="entry name" value="PROLIGOPTASE"/>
</dbReference>
<dbReference type="InterPro" id="IPR023302">
    <property type="entry name" value="Pept_S9A_N"/>
</dbReference>
<dbReference type="Gene3D" id="2.130.10.120">
    <property type="entry name" value="Prolyl oligopeptidase, N-terminal domain"/>
    <property type="match status" value="1"/>
</dbReference>
<organism evidence="11 12">
    <name type="scientific">Allomyces macrogynus (strain ATCC 38327)</name>
    <name type="common">Allomyces javanicus var. macrogynus</name>
    <dbReference type="NCBI Taxonomy" id="578462"/>
    <lineage>
        <taxon>Eukaryota</taxon>
        <taxon>Fungi</taxon>
        <taxon>Fungi incertae sedis</taxon>
        <taxon>Blastocladiomycota</taxon>
        <taxon>Blastocladiomycetes</taxon>
        <taxon>Blastocladiales</taxon>
        <taxon>Blastocladiaceae</taxon>
        <taxon>Allomyces</taxon>
    </lineage>
</organism>
<evidence type="ECO:0000256" key="4">
    <source>
        <dbReference type="ARBA" id="ARBA00022825"/>
    </source>
</evidence>
<evidence type="ECO:0000313" key="11">
    <source>
        <dbReference type="EMBL" id="KNE71774.1"/>
    </source>
</evidence>
<evidence type="ECO:0000256" key="7">
    <source>
        <dbReference type="ARBA" id="ARBA00045448"/>
    </source>
</evidence>
<dbReference type="EMBL" id="GG745374">
    <property type="protein sequence ID" value="KNE71774.1"/>
    <property type="molecule type" value="Genomic_DNA"/>
</dbReference>
<name>A0A0L0TB26_ALLM3</name>
<dbReference type="Pfam" id="PF00326">
    <property type="entry name" value="Peptidase_S9"/>
    <property type="match status" value="1"/>
</dbReference>
<evidence type="ECO:0000256" key="6">
    <source>
        <dbReference type="ARBA" id="ARBA00042165"/>
    </source>
</evidence>
<dbReference type="VEuPathDB" id="FungiDB:AMAG_16078"/>
<reference evidence="11 12" key="1">
    <citation type="submission" date="2009-11" db="EMBL/GenBank/DDBJ databases">
        <title>Annotation of Allomyces macrogynus ATCC 38327.</title>
        <authorList>
            <consortium name="The Broad Institute Genome Sequencing Platform"/>
            <person name="Russ C."/>
            <person name="Cuomo C."/>
            <person name="Burger G."/>
            <person name="Gray M.W."/>
            <person name="Holland P.W.H."/>
            <person name="King N."/>
            <person name="Lang F.B.F."/>
            <person name="Roger A.J."/>
            <person name="Ruiz-Trillo I."/>
            <person name="Young S.K."/>
            <person name="Zeng Q."/>
            <person name="Gargeya S."/>
            <person name="Fitzgerald M."/>
            <person name="Haas B."/>
            <person name="Abouelleil A."/>
            <person name="Alvarado L."/>
            <person name="Arachchi H.M."/>
            <person name="Berlin A."/>
            <person name="Chapman S.B."/>
            <person name="Gearin G."/>
            <person name="Goldberg J."/>
            <person name="Griggs A."/>
            <person name="Gujja S."/>
            <person name="Hansen M."/>
            <person name="Heiman D."/>
            <person name="Howarth C."/>
            <person name="Larimer J."/>
            <person name="Lui A."/>
            <person name="MacDonald P.J.P."/>
            <person name="McCowen C."/>
            <person name="Montmayeur A."/>
            <person name="Murphy C."/>
            <person name="Neiman D."/>
            <person name="Pearson M."/>
            <person name="Priest M."/>
            <person name="Roberts A."/>
            <person name="Saif S."/>
            <person name="Shea T."/>
            <person name="Sisk P."/>
            <person name="Stolte C."/>
            <person name="Sykes S."/>
            <person name="Wortman J."/>
            <person name="Nusbaum C."/>
            <person name="Birren B."/>
        </authorList>
    </citation>
    <scope>NUCLEOTIDE SEQUENCE [LARGE SCALE GENOMIC DNA]</scope>
    <source>
        <strain evidence="11 12">ATCC 38327</strain>
    </source>
</reference>
<dbReference type="InterPro" id="IPR029058">
    <property type="entry name" value="AB_hydrolase_fold"/>
</dbReference>
<keyword evidence="3" id="KW-0378">Hydrolase</keyword>
<dbReference type="SUPFAM" id="SSF50993">
    <property type="entry name" value="Peptidase/esterase 'gauge' domain"/>
    <property type="match status" value="1"/>
</dbReference>
<dbReference type="PANTHER" id="PTHR11757">
    <property type="entry name" value="PROTEASE FAMILY S9A OLIGOPEPTIDASE"/>
    <property type="match status" value="1"/>
</dbReference>
<evidence type="ECO:0000256" key="5">
    <source>
        <dbReference type="ARBA" id="ARBA00039290"/>
    </source>
</evidence>
<evidence type="ECO:0000256" key="2">
    <source>
        <dbReference type="ARBA" id="ARBA00022670"/>
    </source>
</evidence>
<sequence length="1057" mass="117515">MSSSDMHDAGAAAGNLARPLRKRTSSLRDLTSAPGTPLAVQAVRTETVSATTAPPTAAMLLEDLSALGWDPDGPADVIDDSAQLDANVTATMPADAPQLLERLLHLVDLVADYVRFAPDAYADVWRHLGPLLHTISKHARAHQALHLPLPHQSAHAPPPLAPKRAFSTINCHGDEWTDDFRWLHDRTNPEVLNYIARENEYTRDCLERPTAALRTQLVREFIDRIDENERTAEVALPDGWTYYSRKVAGHEYRQHVRYRAAGDAGCAGVEEEVYLDENELAAMPEYADGAYFRVGFLRHSPCGRFIAFGIDGAGTERFTIFFKDLHRRVLLPDRLHDCWENFEFSHDGKWGFYLALDSTERAFQVRRHRLGDTNPAAHDQVLYQEDDDMYFLTLTKTCNSRFVLVHAGAQITSETWALDLNEVATATVWVPADDDDEGSEEAITGDTEWVEKTVTTSGLAVPRRLFPRHEGVQYTVEAHGDLLYVLTDEGVHKNNWLFRVPMASIFAATEAPTSTESTDDATAANNVDAHCEVVIPPRDFVLIEDFQVRQNHLVVFERSNCIQNVRVIDLRDTSLQTFHYVSFSETVYSLWPMSLDEEISDLSKHVLFATNVVRYTYTSFLQPKQIVDYHMDERAFTVVHTETVAGAAGPYNPDLYAAHRLFAIGEDGTAVPMSVVYRKDLLGRPLPGSRVHANDNELGPWTNPTLVHAYGAYGSCVTPIFSTQRLSLLDRGFVYAIAHVRGGADLGMAWYDEGKLAKKPNTIKDFVRCLHHLVKEGYTTPAQLAIYGRSAGGLLMGAVLNEAPDLVQACLMEVPFVDVVNTMFDASLPWTAFEYTEWGNPAADRTIYDVMRSYCPYTNVQPRETYPHVMVCGGMNDPRVSFFEPVKFVAKLRHNWQSDNVLLLRIDDAGHGGNSGQYAHLDDLAQEYAFLIYALGAPLMPVPAPVVPRGDVTPVVVGSRPGSVARSASFTGGRASPTPGITLESVSPRRSRTLSHRRHEPGNVGLDVPRGGVVRRARSPDPAAAAAAEIDAREYKSKTARGDRGVSRVYQWVANFF</sequence>
<feature type="domain" description="Peptidase S9A N-terminal" evidence="10">
    <location>
        <begin position="170"/>
        <end position="639"/>
    </location>
</feature>
<feature type="region of interest" description="Disordered" evidence="8">
    <location>
        <begin position="966"/>
        <end position="1021"/>
    </location>
</feature>
<dbReference type="OrthoDB" id="248387at2759"/>
<dbReference type="Pfam" id="PF02897">
    <property type="entry name" value="Peptidase_S9_N"/>
    <property type="match status" value="1"/>
</dbReference>
<keyword evidence="2" id="KW-0645">Protease</keyword>
<dbReference type="AlphaFoldDB" id="A0A0L0TB26"/>
<evidence type="ECO:0000256" key="1">
    <source>
        <dbReference type="ARBA" id="ARBA00005228"/>
    </source>
</evidence>
<dbReference type="InterPro" id="IPR002470">
    <property type="entry name" value="Peptidase_S9A"/>
</dbReference>
<dbReference type="SUPFAM" id="SSF53474">
    <property type="entry name" value="alpha/beta-Hydrolases"/>
    <property type="match status" value="1"/>
</dbReference>
<dbReference type="PANTHER" id="PTHR11757:SF19">
    <property type="entry name" value="PROLYL ENDOPEPTIDASE-LIKE"/>
    <property type="match status" value="1"/>
</dbReference>
<dbReference type="InterPro" id="IPR051543">
    <property type="entry name" value="Serine_Peptidase_S9A"/>
</dbReference>